<protein>
    <recommendedName>
        <fullName evidence="3">Bacteriophage Mu GpT domain-containing protein</fullName>
    </recommendedName>
</protein>
<evidence type="ECO:0008006" key="3">
    <source>
        <dbReference type="Google" id="ProtNLM"/>
    </source>
</evidence>
<dbReference type="AlphaFoldDB" id="A0A644SY22"/>
<organism evidence="2">
    <name type="scientific">bioreactor metagenome</name>
    <dbReference type="NCBI Taxonomy" id="1076179"/>
    <lineage>
        <taxon>unclassified sequences</taxon>
        <taxon>metagenomes</taxon>
        <taxon>ecological metagenomes</taxon>
    </lineage>
</organism>
<name>A0A644SY22_9ZZZZ</name>
<evidence type="ECO:0000313" key="2">
    <source>
        <dbReference type="EMBL" id="MPL58612.1"/>
    </source>
</evidence>
<feature type="region of interest" description="Disordered" evidence="1">
    <location>
        <begin position="169"/>
        <end position="232"/>
    </location>
</feature>
<sequence length="647" mass="70752">MHKMAKQTQLRTGKQTRFLELDSVRAVEDSDGLYEASVSSEAPYARWWGVEVLGHNPGEIRLDRLMTAGSFLFAHGRDPQYGLVPIGPIRSATIDEQARKLRVTFEFDPDEKSQLLKAKMESGSLKGVSIGYTVYKWLEVAAGASDRGVQGPCEIAVDWEPFEFSLEPVAADPTVGPGRSEENEPGEPARSEDTEPGQDAQAPENENKRSDVNMTPEELARAKEEARKAERQRVSDINAVVDQFRALGVDIQSQSYIDEEKTADDVRKAGIELLAKQNPPMGTARTEVTVAEADKFRAAATDAMAIRAGIEIAKPADGAKELRGARLLDIGMECYERQFGKRMKGYEKDEQVRAALSTSDFPLILGNTANKAMMTAYELAPTTYQAWTKRGSLSDFKPAKRLQISELSLLGKVVEGGEYKYQTLKEAGETIQLGKFGDIVSLTREMIINDDLQVFSNILAKFGAVARMNVESAVYELLTANANLSDSVALFEVNTHKNYTSTGTALSVASLGVGRAAMRKQKGLKGKLALNINPAFLIVPVEQSVTAEQLIASTVDPSKSNATPNPFGNKLQVVSCPILDDTSTKSWYLAAAPGYVDTIEVAFLDGNDAPYMETRTGFEVDGIDYKVRYEFGAAVLDYRGLYKNAGA</sequence>
<gene>
    <name evidence="2" type="ORF">SDC9_04146</name>
</gene>
<evidence type="ECO:0000256" key="1">
    <source>
        <dbReference type="SAM" id="MobiDB-lite"/>
    </source>
</evidence>
<dbReference type="EMBL" id="VSSQ01000007">
    <property type="protein sequence ID" value="MPL58612.1"/>
    <property type="molecule type" value="Genomic_DNA"/>
</dbReference>
<dbReference type="NCBIfam" id="NF045541">
    <property type="entry name" value="scaf_prot_MCP2"/>
    <property type="match status" value="1"/>
</dbReference>
<feature type="compositionally biased region" description="Basic and acidic residues" evidence="1">
    <location>
        <begin position="179"/>
        <end position="193"/>
    </location>
</feature>
<feature type="compositionally biased region" description="Basic and acidic residues" evidence="1">
    <location>
        <begin position="218"/>
        <end position="232"/>
    </location>
</feature>
<accession>A0A644SY22</accession>
<reference evidence="2" key="1">
    <citation type="submission" date="2019-08" db="EMBL/GenBank/DDBJ databases">
        <authorList>
            <person name="Kucharzyk K."/>
            <person name="Murdoch R.W."/>
            <person name="Higgins S."/>
            <person name="Loffler F."/>
        </authorList>
    </citation>
    <scope>NUCLEOTIDE SEQUENCE</scope>
</reference>
<comment type="caution">
    <text evidence="2">The sequence shown here is derived from an EMBL/GenBank/DDBJ whole genome shotgun (WGS) entry which is preliminary data.</text>
</comment>
<proteinExistence type="predicted"/>
<dbReference type="Pfam" id="PF25209">
    <property type="entry name" value="Phage_capsid_4"/>
    <property type="match status" value="1"/>
</dbReference>